<evidence type="ECO:0000259" key="1">
    <source>
        <dbReference type="Pfam" id="PF12728"/>
    </source>
</evidence>
<dbReference type="RefSeq" id="WP_345556934.1">
    <property type="nucleotide sequence ID" value="NZ_BAABIK010000014.1"/>
</dbReference>
<evidence type="ECO:0000313" key="3">
    <source>
        <dbReference type="Proteomes" id="UP001499993"/>
    </source>
</evidence>
<evidence type="ECO:0000313" key="2">
    <source>
        <dbReference type="EMBL" id="GAA4943726.1"/>
    </source>
</evidence>
<dbReference type="Proteomes" id="UP001499993">
    <property type="component" value="Unassembled WGS sequence"/>
</dbReference>
<sequence length="141" mass="15178">MSQRLYSADQVADLLGLHVKTVRGYVRDGRLPAARIGKQYRITHESLEAFTGGTVAAAPGAAARRRHVDVSSIVEIDAIGPKDAHRVTTLLTGAAGGNTDGRRLRFETSYDEERARLKVVVLGGLSETTRVLELVGTVVEP</sequence>
<organism evidence="2 3">
    <name type="scientific">Streptomonospora halophila</name>
    <dbReference type="NCBI Taxonomy" id="427369"/>
    <lineage>
        <taxon>Bacteria</taxon>
        <taxon>Bacillati</taxon>
        <taxon>Actinomycetota</taxon>
        <taxon>Actinomycetes</taxon>
        <taxon>Streptosporangiales</taxon>
        <taxon>Nocardiopsidaceae</taxon>
        <taxon>Streptomonospora</taxon>
    </lineage>
</organism>
<dbReference type="InterPro" id="IPR010093">
    <property type="entry name" value="SinI_DNA-bd"/>
</dbReference>
<protein>
    <submittedName>
        <fullName evidence="2">Helix-turn-helix domain-containing protein</fullName>
    </submittedName>
</protein>
<keyword evidence="3" id="KW-1185">Reference proteome</keyword>
<dbReference type="InterPro" id="IPR041657">
    <property type="entry name" value="HTH_17"/>
</dbReference>
<feature type="domain" description="Helix-turn-helix" evidence="1">
    <location>
        <begin position="5"/>
        <end position="50"/>
    </location>
</feature>
<reference evidence="3" key="1">
    <citation type="journal article" date="2019" name="Int. J. Syst. Evol. Microbiol.">
        <title>The Global Catalogue of Microorganisms (GCM) 10K type strain sequencing project: providing services to taxonomists for standard genome sequencing and annotation.</title>
        <authorList>
            <consortium name="The Broad Institute Genomics Platform"/>
            <consortium name="The Broad Institute Genome Sequencing Center for Infectious Disease"/>
            <person name="Wu L."/>
            <person name="Ma J."/>
        </authorList>
    </citation>
    <scope>NUCLEOTIDE SEQUENCE [LARGE SCALE GENOMIC DNA]</scope>
    <source>
        <strain evidence="3">JCM 18123</strain>
    </source>
</reference>
<name>A0ABP9GQZ2_9ACTN</name>
<dbReference type="SUPFAM" id="SSF46955">
    <property type="entry name" value="Putative DNA-binding domain"/>
    <property type="match status" value="1"/>
</dbReference>
<dbReference type="NCBIfam" id="TIGR01764">
    <property type="entry name" value="excise"/>
    <property type="match status" value="1"/>
</dbReference>
<accession>A0ABP9GQZ2</accession>
<proteinExistence type="predicted"/>
<dbReference type="EMBL" id="BAABIK010000014">
    <property type="protein sequence ID" value="GAA4943726.1"/>
    <property type="molecule type" value="Genomic_DNA"/>
</dbReference>
<gene>
    <name evidence="2" type="ORF">GCM10023224_28180</name>
</gene>
<comment type="caution">
    <text evidence="2">The sequence shown here is derived from an EMBL/GenBank/DDBJ whole genome shotgun (WGS) entry which is preliminary data.</text>
</comment>
<dbReference type="Pfam" id="PF12728">
    <property type="entry name" value="HTH_17"/>
    <property type="match status" value="1"/>
</dbReference>
<dbReference type="InterPro" id="IPR009061">
    <property type="entry name" value="DNA-bd_dom_put_sf"/>
</dbReference>